<dbReference type="InterPro" id="IPR029062">
    <property type="entry name" value="Class_I_gatase-like"/>
</dbReference>
<evidence type="ECO:0000256" key="3">
    <source>
        <dbReference type="ARBA" id="ARBA00012756"/>
    </source>
</evidence>
<evidence type="ECO:0000256" key="9">
    <source>
        <dbReference type="PIRSR" id="PIRSR001084-3"/>
    </source>
</evidence>
<proteinExistence type="inferred from homology"/>
<dbReference type="InterPro" id="IPR013738">
    <property type="entry name" value="Beta_galactosidase_Trimer"/>
</dbReference>
<feature type="binding site" evidence="9">
    <location>
        <position position="163"/>
    </location>
    <ligand>
        <name>Zn(2+)</name>
        <dbReference type="ChEBI" id="CHEBI:29105"/>
    </ligand>
</feature>
<evidence type="ECO:0000256" key="7">
    <source>
        <dbReference type="PIRSR" id="PIRSR001084-1"/>
    </source>
</evidence>
<dbReference type="Gene3D" id="3.40.50.880">
    <property type="match status" value="1"/>
</dbReference>
<evidence type="ECO:0000259" key="11">
    <source>
        <dbReference type="Pfam" id="PF08532"/>
    </source>
</evidence>
<feature type="binding site" evidence="9">
    <location>
        <position position="165"/>
    </location>
    <ligand>
        <name>Zn(2+)</name>
        <dbReference type="ChEBI" id="CHEBI:29105"/>
    </ligand>
</feature>
<dbReference type="EC" id="3.2.1.23" evidence="3 6"/>
<dbReference type="SUPFAM" id="SSF52317">
    <property type="entry name" value="Class I glutamine amidotransferase-like"/>
    <property type="match status" value="1"/>
</dbReference>
<feature type="active site" description="Nucleophile" evidence="7">
    <location>
        <position position="315"/>
    </location>
</feature>
<dbReference type="GO" id="GO:0009341">
    <property type="term" value="C:beta-galactosidase complex"/>
    <property type="evidence" value="ECO:0007669"/>
    <property type="project" value="InterPro"/>
</dbReference>
<feature type="binding site" evidence="8">
    <location>
        <position position="119"/>
    </location>
    <ligand>
        <name>substrate</name>
    </ligand>
</feature>
<dbReference type="Gene3D" id="3.20.20.80">
    <property type="entry name" value="Glycosidases"/>
    <property type="match status" value="1"/>
</dbReference>
<dbReference type="InterPro" id="IPR013739">
    <property type="entry name" value="Beta_galactosidase_C"/>
</dbReference>
<sequence length="696" mass="80344">MSFTPLFGQKIMYGADYNPEQWLEHDEGFETILNKDLEMMQQAHCNIMSVGIFSWAQLEVNEDEFDFSWLDEVLDRLNEKGIKVFLATPSGARPHWLANKYPEVLRVNERRERALFGARHNHCMTSPKYRERVRIINTKLAERYGHHPAVIGWHLSNEYGGQCHCPLCQAKFREWLKQKYGTIENLNKQWWNTFWSHTYTDWSYIESPSSIGENGVHALYLDWMRFSSENALDFCKAERDTVKAITPDLPVTANFMEFFYDYDYFNWAPELDFISWDAYPQWHNFADPDYIASYTAMNHDLMRSLKGGQPFVLMESTPTNTNWRPLSTLKRPGMNILSSLQAVAHGADSVQYFQWRKSRGSSEKFHGAIVDHVGHLNTRAGREVIELGKILEKLSEVAGSAVDAKVAIVFDTPNRWAVDNAQGPRNKGVDYLPLCLDYYRPFFKRGIAVDVIDETCDLSKYKLVIAPMTYMMRDGYADRVKKFVADGGTYLSTYWSGIVNETDLCFLGGFPGELMDVMGIWEEEIDSLDEDVIVPVRLEPLGLERGFKSDNYYGTQLFGLVNPAPDTEVLLSYDYQFYKGKPVLTRHPYGQGVAYYVASRMDPGFLDTLAQMLSQELKLTNAFNEPAMPFREGVSAMARCNDKYRYVFLSNYSEHDQMVKLNSVYEDMLAEPEQQRHISGIVYLKPYDARVFRQAL</sequence>
<reference evidence="13" key="2">
    <citation type="submission" date="2021-04" db="EMBL/GenBank/DDBJ databases">
        <authorList>
            <person name="Gilroy R."/>
        </authorList>
    </citation>
    <scope>NUCLEOTIDE SEQUENCE</scope>
    <source>
        <strain evidence="13">USASDec5-558</strain>
    </source>
</reference>
<comment type="caution">
    <text evidence="13">The sequence shown here is derived from an EMBL/GenBank/DDBJ whole genome shotgun (WGS) entry which is preliminary data.</text>
</comment>
<evidence type="ECO:0000256" key="1">
    <source>
        <dbReference type="ARBA" id="ARBA00001412"/>
    </source>
</evidence>
<evidence type="ECO:0000313" key="14">
    <source>
        <dbReference type="Proteomes" id="UP000886829"/>
    </source>
</evidence>
<evidence type="ECO:0000256" key="6">
    <source>
        <dbReference type="PIRNR" id="PIRNR001084"/>
    </source>
</evidence>
<name>A0A9D1WE58_9GAMM</name>
<dbReference type="GO" id="GO:0004565">
    <property type="term" value="F:beta-galactosidase activity"/>
    <property type="evidence" value="ECO:0007669"/>
    <property type="project" value="UniProtKB-EC"/>
</dbReference>
<dbReference type="InterPro" id="IPR003476">
    <property type="entry name" value="Glyco_hydro_42"/>
</dbReference>
<dbReference type="InterPro" id="IPR013780">
    <property type="entry name" value="Glyco_hydro_b"/>
</dbReference>
<reference evidence="13" key="1">
    <citation type="journal article" date="2021" name="PeerJ">
        <title>Extensive microbial diversity within the chicken gut microbiome revealed by metagenomics and culture.</title>
        <authorList>
            <person name="Gilroy R."/>
            <person name="Ravi A."/>
            <person name="Getino M."/>
            <person name="Pursley I."/>
            <person name="Horton D.L."/>
            <person name="Alikhan N.F."/>
            <person name="Baker D."/>
            <person name="Gharbi K."/>
            <person name="Hall N."/>
            <person name="Watson M."/>
            <person name="Adriaenssens E.M."/>
            <person name="Foster-Nyarko E."/>
            <person name="Jarju S."/>
            <person name="Secka A."/>
            <person name="Antonio M."/>
            <person name="Oren A."/>
            <person name="Chaudhuri R.R."/>
            <person name="La Ragione R."/>
            <person name="Hildebrand F."/>
            <person name="Pallen M.J."/>
        </authorList>
    </citation>
    <scope>NUCLEOTIDE SEQUENCE</scope>
    <source>
        <strain evidence="13">USASDec5-558</strain>
    </source>
</reference>
<feature type="binding site" evidence="8">
    <location>
        <position position="157"/>
    </location>
    <ligand>
        <name>substrate</name>
    </ligand>
</feature>
<evidence type="ECO:0000256" key="5">
    <source>
        <dbReference type="ARBA" id="ARBA00023295"/>
    </source>
</evidence>
<comment type="catalytic activity">
    <reaction evidence="1 6">
        <text>Hydrolysis of terminal non-reducing beta-D-galactose residues in beta-D-galactosides.</text>
        <dbReference type="EC" id="3.2.1.23"/>
    </reaction>
</comment>
<evidence type="ECO:0000256" key="4">
    <source>
        <dbReference type="ARBA" id="ARBA00022801"/>
    </source>
</evidence>
<evidence type="ECO:0000259" key="10">
    <source>
        <dbReference type="Pfam" id="PF02449"/>
    </source>
</evidence>
<evidence type="ECO:0000256" key="8">
    <source>
        <dbReference type="PIRSR" id="PIRSR001084-2"/>
    </source>
</evidence>
<evidence type="ECO:0000313" key="13">
    <source>
        <dbReference type="EMBL" id="HIX57177.1"/>
    </source>
</evidence>
<comment type="similarity">
    <text evidence="2 6">Belongs to the glycosyl hydrolase 42 family.</text>
</comment>
<feature type="domain" description="Glycoside hydrolase family 42 N-terminal" evidence="10">
    <location>
        <begin position="16"/>
        <end position="394"/>
    </location>
</feature>
<feature type="domain" description="Beta-galactosidase C-terminal" evidence="12">
    <location>
        <begin position="633"/>
        <end position="693"/>
    </location>
</feature>
<feature type="active site" description="Proton donor" evidence="7">
    <location>
        <position position="158"/>
    </location>
</feature>
<feature type="binding site" evidence="9">
    <location>
        <position position="168"/>
    </location>
    <ligand>
        <name>Zn(2+)</name>
        <dbReference type="ChEBI" id="CHEBI:29105"/>
    </ligand>
</feature>
<keyword evidence="5 6" id="KW-0326">Glycosidase</keyword>
<organism evidence="13 14">
    <name type="scientific">Candidatus Anaerobiospirillum pullistercoris</name>
    <dbReference type="NCBI Taxonomy" id="2838452"/>
    <lineage>
        <taxon>Bacteria</taxon>
        <taxon>Pseudomonadati</taxon>
        <taxon>Pseudomonadota</taxon>
        <taxon>Gammaproteobacteria</taxon>
        <taxon>Aeromonadales</taxon>
        <taxon>Succinivibrionaceae</taxon>
        <taxon>Anaerobiospirillum</taxon>
    </lineage>
</organism>
<dbReference type="Pfam" id="PF08533">
    <property type="entry name" value="Glyco_hydro_42C"/>
    <property type="match status" value="1"/>
</dbReference>
<dbReference type="Pfam" id="PF02449">
    <property type="entry name" value="Glyco_hydro_42"/>
    <property type="match status" value="1"/>
</dbReference>
<dbReference type="GO" id="GO:0046872">
    <property type="term" value="F:metal ion binding"/>
    <property type="evidence" value="ECO:0007669"/>
    <property type="project" value="UniProtKB-KW"/>
</dbReference>
<dbReference type="CDD" id="cd03143">
    <property type="entry name" value="A4_beta-galactosidase_middle_domain"/>
    <property type="match status" value="1"/>
</dbReference>
<feature type="domain" description="Beta-galactosidase trimerisation" evidence="11">
    <location>
        <begin position="404"/>
        <end position="619"/>
    </location>
</feature>
<feature type="binding site" evidence="9">
    <location>
        <position position="123"/>
    </location>
    <ligand>
        <name>Zn(2+)</name>
        <dbReference type="ChEBI" id="CHEBI:29105"/>
    </ligand>
</feature>
<accession>A0A9D1WE58</accession>
<dbReference type="Proteomes" id="UP000886829">
    <property type="component" value="Unassembled WGS sequence"/>
</dbReference>
<dbReference type="PIRSF" id="PIRSF001084">
    <property type="entry name" value="B-galactosidase"/>
    <property type="match status" value="1"/>
</dbReference>
<keyword evidence="9" id="KW-0479">Metal-binding</keyword>
<feature type="binding site" evidence="8">
    <location>
        <position position="323"/>
    </location>
    <ligand>
        <name>substrate</name>
    </ligand>
</feature>
<dbReference type="EMBL" id="DXEV01000137">
    <property type="protein sequence ID" value="HIX57177.1"/>
    <property type="molecule type" value="Genomic_DNA"/>
</dbReference>
<keyword evidence="4 6" id="KW-0378">Hydrolase</keyword>
<dbReference type="SUPFAM" id="SSF51445">
    <property type="entry name" value="(Trans)glycosidases"/>
    <property type="match status" value="1"/>
</dbReference>
<dbReference type="Pfam" id="PF08532">
    <property type="entry name" value="Glyco_hydro_42M"/>
    <property type="match status" value="1"/>
</dbReference>
<gene>
    <name evidence="13" type="ORF">H9850_06865</name>
</gene>
<protein>
    <recommendedName>
        <fullName evidence="3 6">Beta-galactosidase</fullName>
        <shortName evidence="6">Beta-gal</shortName>
        <ecNumber evidence="3 6">3.2.1.23</ecNumber>
    </recommendedName>
</protein>
<keyword evidence="9" id="KW-0862">Zinc</keyword>
<dbReference type="InterPro" id="IPR013529">
    <property type="entry name" value="Glyco_hydro_42_N"/>
</dbReference>
<evidence type="ECO:0000259" key="12">
    <source>
        <dbReference type="Pfam" id="PF08533"/>
    </source>
</evidence>
<dbReference type="PANTHER" id="PTHR36447">
    <property type="entry name" value="BETA-GALACTOSIDASE GANA"/>
    <property type="match status" value="1"/>
</dbReference>
<dbReference type="Gene3D" id="2.60.40.1180">
    <property type="entry name" value="Golgi alpha-mannosidase II"/>
    <property type="match status" value="1"/>
</dbReference>
<dbReference type="AlphaFoldDB" id="A0A9D1WE58"/>
<dbReference type="PANTHER" id="PTHR36447:SF1">
    <property type="entry name" value="BETA-GALACTOSIDASE GANA"/>
    <property type="match status" value="1"/>
</dbReference>
<dbReference type="GO" id="GO:0006012">
    <property type="term" value="P:galactose metabolic process"/>
    <property type="evidence" value="ECO:0007669"/>
    <property type="project" value="InterPro"/>
</dbReference>
<evidence type="ECO:0000256" key="2">
    <source>
        <dbReference type="ARBA" id="ARBA00005940"/>
    </source>
</evidence>
<dbReference type="InterPro" id="IPR017853">
    <property type="entry name" value="GH"/>
</dbReference>